<proteinExistence type="predicted"/>
<feature type="domain" description="EF-hand" evidence="3">
    <location>
        <begin position="109"/>
        <end position="144"/>
    </location>
</feature>
<dbReference type="PROSITE" id="PS50222">
    <property type="entry name" value="EF_HAND_2"/>
    <property type="match status" value="2"/>
</dbReference>
<dbReference type="InterPro" id="IPR002048">
    <property type="entry name" value="EF_hand_dom"/>
</dbReference>
<organism evidence="4 5">
    <name type="scientific">Nezara viridula</name>
    <name type="common">Southern green stink bug</name>
    <name type="synonym">Cimex viridulus</name>
    <dbReference type="NCBI Taxonomy" id="85310"/>
    <lineage>
        <taxon>Eukaryota</taxon>
        <taxon>Metazoa</taxon>
        <taxon>Ecdysozoa</taxon>
        <taxon>Arthropoda</taxon>
        <taxon>Hexapoda</taxon>
        <taxon>Insecta</taxon>
        <taxon>Pterygota</taxon>
        <taxon>Neoptera</taxon>
        <taxon>Paraneoptera</taxon>
        <taxon>Hemiptera</taxon>
        <taxon>Heteroptera</taxon>
        <taxon>Panheteroptera</taxon>
        <taxon>Pentatomomorpha</taxon>
        <taxon>Pentatomoidea</taxon>
        <taxon>Pentatomidae</taxon>
        <taxon>Pentatominae</taxon>
        <taxon>Nezara</taxon>
    </lineage>
</organism>
<dbReference type="SMART" id="SM00054">
    <property type="entry name" value="EFh"/>
    <property type="match status" value="2"/>
</dbReference>
<dbReference type="InterPro" id="IPR018247">
    <property type="entry name" value="EF_Hand_1_Ca_BS"/>
</dbReference>
<name>A0A9P0MQU3_NEZVI</name>
<dbReference type="CDD" id="cd00051">
    <property type="entry name" value="EFh"/>
    <property type="match status" value="1"/>
</dbReference>
<dbReference type="PROSITE" id="PS00018">
    <property type="entry name" value="EF_HAND_1"/>
    <property type="match status" value="1"/>
</dbReference>
<dbReference type="GO" id="GO:0016460">
    <property type="term" value="C:myosin II complex"/>
    <property type="evidence" value="ECO:0007669"/>
    <property type="project" value="TreeGrafter"/>
</dbReference>
<dbReference type="AlphaFoldDB" id="A0A9P0MQU3"/>
<dbReference type="PANTHER" id="PTHR23048:SF0">
    <property type="entry name" value="CALMODULIN LIKE 3"/>
    <property type="match status" value="1"/>
</dbReference>
<feature type="domain" description="EF-hand" evidence="3">
    <location>
        <begin position="145"/>
        <end position="180"/>
    </location>
</feature>
<dbReference type="Gene3D" id="1.10.238.10">
    <property type="entry name" value="EF-hand"/>
    <property type="match status" value="1"/>
</dbReference>
<dbReference type="EMBL" id="OV725080">
    <property type="protein sequence ID" value="CAH1399342.1"/>
    <property type="molecule type" value="Genomic_DNA"/>
</dbReference>
<dbReference type="GO" id="GO:0005509">
    <property type="term" value="F:calcium ion binding"/>
    <property type="evidence" value="ECO:0007669"/>
    <property type="project" value="InterPro"/>
</dbReference>
<dbReference type="OrthoDB" id="343296at2759"/>
<evidence type="ECO:0000256" key="2">
    <source>
        <dbReference type="ARBA" id="ARBA00022837"/>
    </source>
</evidence>
<accession>A0A9P0MQU3</accession>
<dbReference type="Pfam" id="PF13499">
    <property type="entry name" value="EF-hand_7"/>
    <property type="match status" value="1"/>
</dbReference>
<dbReference type="FunFam" id="1.10.238.10:FF:000001">
    <property type="entry name" value="Calmodulin 1"/>
    <property type="match status" value="1"/>
</dbReference>
<gene>
    <name evidence="4" type="ORF">NEZAVI_LOCUS8812</name>
</gene>
<keyword evidence="5" id="KW-1185">Reference proteome</keyword>
<dbReference type="InterPro" id="IPR011992">
    <property type="entry name" value="EF-hand-dom_pair"/>
</dbReference>
<dbReference type="PANTHER" id="PTHR23048">
    <property type="entry name" value="MYOSIN LIGHT CHAIN 1, 3"/>
    <property type="match status" value="1"/>
</dbReference>
<evidence type="ECO:0000256" key="1">
    <source>
        <dbReference type="ARBA" id="ARBA00022737"/>
    </source>
</evidence>
<dbReference type="Proteomes" id="UP001152798">
    <property type="component" value="Chromosome 4"/>
</dbReference>
<keyword evidence="1" id="KW-0677">Repeat</keyword>
<dbReference type="SUPFAM" id="SSF47473">
    <property type="entry name" value="EF-hand"/>
    <property type="match status" value="1"/>
</dbReference>
<reference evidence="4" key="1">
    <citation type="submission" date="2022-01" db="EMBL/GenBank/DDBJ databases">
        <authorList>
            <person name="King R."/>
        </authorList>
    </citation>
    <scope>NUCLEOTIDE SEQUENCE</scope>
</reference>
<sequence length="182" mass="21132">MEAIREAKIKNASNRLRKLKKPPEEFKISEDHEEKLTELFRLFEVDVEHGIGEGRISSKHIKLILRSMYMEPSPEELKELIKEINPENPSYISLPDLGRIIQIKMKDKSSKIELERAFQLMDKEEKGFISIDDLRRVAKDIGEVISEEEMQEMIDEADSSNTGHVSKEDFLNFMNKVQDNGV</sequence>
<keyword evidence="2" id="KW-0106">Calcium</keyword>
<evidence type="ECO:0000259" key="3">
    <source>
        <dbReference type="PROSITE" id="PS50222"/>
    </source>
</evidence>
<evidence type="ECO:0000313" key="4">
    <source>
        <dbReference type="EMBL" id="CAH1399342.1"/>
    </source>
</evidence>
<dbReference type="InterPro" id="IPR050230">
    <property type="entry name" value="CALM/Myosin/TropC-like"/>
</dbReference>
<protein>
    <recommendedName>
        <fullName evidence="3">EF-hand domain-containing protein</fullName>
    </recommendedName>
</protein>
<evidence type="ECO:0000313" key="5">
    <source>
        <dbReference type="Proteomes" id="UP001152798"/>
    </source>
</evidence>